<dbReference type="EMBL" id="MFSU01000003">
    <property type="protein sequence ID" value="OGI49189.1"/>
    <property type="molecule type" value="Genomic_DNA"/>
</dbReference>
<organism evidence="3 4">
    <name type="scientific">Candidatus Muproteobacteria bacterium RBG_16_65_34</name>
    <dbReference type="NCBI Taxonomy" id="1817760"/>
    <lineage>
        <taxon>Bacteria</taxon>
        <taxon>Pseudomonadati</taxon>
        <taxon>Pseudomonadota</taxon>
        <taxon>Candidatus Muproteobacteria</taxon>
    </lineage>
</organism>
<dbReference type="AlphaFoldDB" id="A0A1F6TVX6"/>
<evidence type="ECO:0000259" key="2">
    <source>
        <dbReference type="Pfam" id="PF00350"/>
    </source>
</evidence>
<dbReference type="Pfam" id="PF00350">
    <property type="entry name" value="Dynamin_N"/>
    <property type="match status" value="1"/>
</dbReference>
<name>A0A1F6TVX6_9PROT</name>
<comment type="caution">
    <text evidence="3">The sequence shown here is derived from an EMBL/GenBank/DDBJ whole genome shotgun (WGS) entry which is preliminary data.</text>
</comment>
<dbReference type="Gene3D" id="3.40.50.300">
    <property type="entry name" value="P-loop containing nucleotide triphosphate hydrolases"/>
    <property type="match status" value="1"/>
</dbReference>
<dbReference type="InterPro" id="IPR051943">
    <property type="entry name" value="TRAFAC_Dynamin-like_GTPase"/>
</dbReference>
<keyword evidence="1" id="KW-0175">Coiled coil</keyword>
<dbReference type="STRING" id="1817760.A2151_06660"/>
<evidence type="ECO:0000313" key="4">
    <source>
        <dbReference type="Proteomes" id="UP000178885"/>
    </source>
</evidence>
<dbReference type="SUPFAM" id="SSF52540">
    <property type="entry name" value="P-loop containing nucleoside triphosphate hydrolases"/>
    <property type="match status" value="1"/>
</dbReference>
<reference evidence="3 4" key="1">
    <citation type="journal article" date="2016" name="Nat. Commun.">
        <title>Thousands of microbial genomes shed light on interconnected biogeochemical processes in an aquifer system.</title>
        <authorList>
            <person name="Anantharaman K."/>
            <person name="Brown C.T."/>
            <person name="Hug L.A."/>
            <person name="Sharon I."/>
            <person name="Castelle C.J."/>
            <person name="Probst A.J."/>
            <person name="Thomas B.C."/>
            <person name="Singh A."/>
            <person name="Wilkins M.J."/>
            <person name="Karaoz U."/>
            <person name="Brodie E.L."/>
            <person name="Williams K.H."/>
            <person name="Hubbard S.S."/>
            <person name="Banfield J.F."/>
        </authorList>
    </citation>
    <scope>NUCLEOTIDE SEQUENCE [LARGE SCALE GENOMIC DNA]</scope>
</reference>
<protein>
    <submittedName>
        <fullName evidence="3">GTPase</fullName>
    </submittedName>
</protein>
<dbReference type="InterPro" id="IPR045063">
    <property type="entry name" value="Dynamin_N"/>
</dbReference>
<dbReference type="PANTHER" id="PTHR43681:SF1">
    <property type="entry name" value="SARCALUMENIN"/>
    <property type="match status" value="1"/>
</dbReference>
<evidence type="ECO:0000313" key="3">
    <source>
        <dbReference type="EMBL" id="OGI49189.1"/>
    </source>
</evidence>
<evidence type="ECO:0000256" key="1">
    <source>
        <dbReference type="SAM" id="Coils"/>
    </source>
</evidence>
<dbReference type="InterPro" id="IPR027417">
    <property type="entry name" value="P-loop_NTPase"/>
</dbReference>
<feature type="coiled-coil region" evidence="1">
    <location>
        <begin position="603"/>
        <end position="637"/>
    </location>
</feature>
<dbReference type="Proteomes" id="UP000178885">
    <property type="component" value="Unassembled WGS sequence"/>
</dbReference>
<proteinExistence type="predicted"/>
<sequence>MAQENTQPLERRFEAYSGWRGELAGAVTDLRGWLQSQDLSDAQVDQRLEHVLATLRDDKLYVAFVAEFSRGKSELINAIFFANFGNRVLPSSAGRTTMCPTELLYEPGSAPALRLLPIETRKSGATIAELRGVPDEWQVQPLDMKSPEAMARTLQHIVEVKRVLREEAQAMGLHIADEETQNGVRVTEGGLVEIPKWRHAVINLPHPLLEQGLVILDTPGLNALGAEPELTLNMLPSAHAVLFVLAADSGVTKSDIEVWHNHIANARGGPSKGRIVVLNKIDGLWDELKDWDEVEREIERQIRDTAKNLNIPEHNIYPVSAQKALLGKIKGDRELIERSRIAALEAALAEEIIPAKREIVHDNIAGDITDVIKALRLVIMQRLKNVYEHMEELSGLSGKNLDVVGHMMDKVKGDKEVFEKSLQRFHATRSVFAQQTNVLYAHLNLKSLDALIAETKKDMEIAMTTAGLKACMENYFRRTYSAMEESAKQAQEIKAMMEGVYRKFQEEHGLANVRPSGLSVSRYLREIKRLEAKHEQYMGGLSLVFTEQRALTRKFFESSVAKIRAIFKMANRDADNWLKSILSPMESQVREHQVQLRRRLESIKRIHQASDTLEQRIKELEQVRDGIREQEKSLEHRAEAILARLNSEPAAAGLAASA</sequence>
<gene>
    <name evidence="3" type="ORF">A2151_06660</name>
</gene>
<dbReference type="PANTHER" id="PTHR43681">
    <property type="entry name" value="TRANSMEMBRANE GTPASE FZO"/>
    <property type="match status" value="1"/>
</dbReference>
<feature type="domain" description="Dynamin N-terminal" evidence="2">
    <location>
        <begin position="62"/>
        <end position="280"/>
    </location>
</feature>
<accession>A0A1F6TVX6</accession>